<reference evidence="11 12" key="1">
    <citation type="submission" date="2024-03" db="EMBL/GenBank/DDBJ databases">
        <title>The Acrasis kona genome and developmental transcriptomes reveal deep origins of eukaryotic multicellular pathways.</title>
        <authorList>
            <person name="Sheikh S."/>
            <person name="Fu C.-J."/>
            <person name="Brown M.W."/>
            <person name="Baldauf S.L."/>
        </authorList>
    </citation>
    <scope>NUCLEOTIDE SEQUENCE [LARGE SCALE GENOMIC DNA]</scope>
    <source>
        <strain evidence="11 12">ATCC MYA-3509</strain>
    </source>
</reference>
<accession>A0AAW2ZNW6</accession>
<dbReference type="AlphaFoldDB" id="A0AAW2ZNW6"/>
<dbReference type="Proteomes" id="UP001431209">
    <property type="component" value="Unassembled WGS sequence"/>
</dbReference>
<organism evidence="11 12">
    <name type="scientific">Acrasis kona</name>
    <dbReference type="NCBI Taxonomy" id="1008807"/>
    <lineage>
        <taxon>Eukaryota</taxon>
        <taxon>Discoba</taxon>
        <taxon>Heterolobosea</taxon>
        <taxon>Tetramitia</taxon>
        <taxon>Eutetramitia</taxon>
        <taxon>Acrasidae</taxon>
        <taxon>Acrasis</taxon>
    </lineage>
</organism>
<evidence type="ECO:0000259" key="10">
    <source>
        <dbReference type="Pfam" id="PF21365"/>
    </source>
</evidence>
<keyword evidence="12" id="KW-1185">Reference proteome</keyword>
<comment type="caution">
    <text evidence="11">The sequence shown here is derived from an EMBL/GenBank/DDBJ whole genome shotgun (WGS) entry which is preliminary data.</text>
</comment>
<dbReference type="Pfam" id="PF13802">
    <property type="entry name" value="Gal_mutarotas_2"/>
    <property type="match status" value="1"/>
</dbReference>
<feature type="domain" description="Glycoside hydrolase family 31 TIM barrel" evidence="8">
    <location>
        <begin position="258"/>
        <end position="625"/>
    </location>
</feature>
<feature type="domain" description="Glycoside hydrolase family 31 N-terminal" evidence="9">
    <location>
        <begin position="56"/>
        <end position="214"/>
    </location>
</feature>
<dbReference type="InterPro" id="IPR011013">
    <property type="entry name" value="Gal_mutarotase_sf_dom"/>
</dbReference>
<feature type="signal peptide" evidence="7">
    <location>
        <begin position="1"/>
        <end position="18"/>
    </location>
</feature>
<evidence type="ECO:0000313" key="12">
    <source>
        <dbReference type="Proteomes" id="UP001431209"/>
    </source>
</evidence>
<dbReference type="CDD" id="cd14752">
    <property type="entry name" value="GH31_N"/>
    <property type="match status" value="1"/>
</dbReference>
<dbReference type="PROSITE" id="PS00129">
    <property type="entry name" value="GLYCOSYL_HYDROL_F31_1"/>
    <property type="match status" value="1"/>
</dbReference>
<dbReference type="GO" id="GO:0005975">
    <property type="term" value="P:carbohydrate metabolic process"/>
    <property type="evidence" value="ECO:0007669"/>
    <property type="project" value="InterPro"/>
</dbReference>
<evidence type="ECO:0000256" key="1">
    <source>
        <dbReference type="ARBA" id="ARBA00007806"/>
    </source>
</evidence>
<evidence type="ECO:0000313" key="11">
    <source>
        <dbReference type="EMBL" id="KAL0490357.1"/>
    </source>
</evidence>
<evidence type="ECO:0000259" key="8">
    <source>
        <dbReference type="Pfam" id="PF01055"/>
    </source>
</evidence>
<dbReference type="PANTHER" id="PTHR22762">
    <property type="entry name" value="ALPHA-GLUCOSIDASE"/>
    <property type="match status" value="1"/>
</dbReference>
<dbReference type="Pfam" id="PF21365">
    <property type="entry name" value="Glyco_hydro_31_3rd"/>
    <property type="match status" value="1"/>
</dbReference>
<dbReference type="GO" id="GO:0030246">
    <property type="term" value="F:carbohydrate binding"/>
    <property type="evidence" value="ECO:0007669"/>
    <property type="project" value="InterPro"/>
</dbReference>
<feature type="chain" id="PRO_5043531360" description="Maltase" evidence="7">
    <location>
        <begin position="19"/>
        <end position="861"/>
    </location>
</feature>
<dbReference type="InterPro" id="IPR048395">
    <property type="entry name" value="Glyco_hydro_31_C"/>
</dbReference>
<dbReference type="InterPro" id="IPR025887">
    <property type="entry name" value="Glyco_hydro_31_N_dom"/>
</dbReference>
<evidence type="ECO:0000256" key="6">
    <source>
        <dbReference type="RuleBase" id="RU361185"/>
    </source>
</evidence>
<dbReference type="InterPro" id="IPR030458">
    <property type="entry name" value="Glyco_hydro_31_AS"/>
</dbReference>
<evidence type="ECO:0000259" key="9">
    <source>
        <dbReference type="Pfam" id="PF13802"/>
    </source>
</evidence>
<dbReference type="InterPro" id="IPR000322">
    <property type="entry name" value="Glyco_hydro_31_TIM"/>
</dbReference>
<dbReference type="Gene3D" id="2.60.40.1760">
    <property type="entry name" value="glycosyl hydrolase (family 31)"/>
    <property type="match status" value="1"/>
</dbReference>
<proteinExistence type="inferred from homology"/>
<evidence type="ECO:0000256" key="7">
    <source>
        <dbReference type="SAM" id="SignalP"/>
    </source>
</evidence>
<comment type="similarity">
    <text evidence="1 6">Belongs to the glycosyl hydrolase 31 family.</text>
</comment>
<name>A0AAW2ZNW6_9EUKA</name>
<dbReference type="GO" id="GO:0004553">
    <property type="term" value="F:hydrolase activity, hydrolyzing O-glycosyl compounds"/>
    <property type="evidence" value="ECO:0007669"/>
    <property type="project" value="InterPro"/>
</dbReference>
<dbReference type="CDD" id="cd06602">
    <property type="entry name" value="GH31_MGAM_SI_GAA"/>
    <property type="match status" value="1"/>
</dbReference>
<evidence type="ECO:0000256" key="3">
    <source>
        <dbReference type="ARBA" id="ARBA00023180"/>
    </source>
</evidence>
<keyword evidence="3" id="KW-0325">Glycoprotein</keyword>
<dbReference type="InterPro" id="IPR013780">
    <property type="entry name" value="Glyco_hydro_b"/>
</dbReference>
<dbReference type="Gene3D" id="3.20.20.80">
    <property type="entry name" value="Glycosidases"/>
    <property type="match status" value="1"/>
</dbReference>
<protein>
    <recommendedName>
        <fullName evidence="5">Maltase</fullName>
    </recommendedName>
</protein>
<dbReference type="SUPFAM" id="SSF74650">
    <property type="entry name" value="Galactose mutarotase-like"/>
    <property type="match status" value="1"/>
</dbReference>
<dbReference type="SUPFAM" id="SSF51011">
    <property type="entry name" value="Glycosyl hydrolase domain"/>
    <property type="match status" value="1"/>
</dbReference>
<keyword evidence="2 6" id="KW-0378">Hydrolase</keyword>
<keyword evidence="4 6" id="KW-0326">Glycosidase</keyword>
<sequence>MKLLLLVIAFIVPLLANADPVYRLLNLKATDVGYTADITLQEGSGPYGSDIKNLKLETTFESEDTIRIKITDRDRRRWEVPKVVKTKQPTQPPKKVSILWFAFRLYDIHFEEKPFSFEIKRASSGEVLFSTRGTPFVYFDQYITIGTTFPKPDPNLYGAGERAAPFRLETNNQRYTMFNIDNPNFYKENLYGTHPFFLEFRDGRSSGAFLLNSNAQDIIVNNQSLNFITIGGIIDLFVFVGPSPSQVVKQYHTVIGAPFIPAFWSLGWHQSRFGYHNIQEVQQVVQKYKENDLPLDTIWNDIDYMQACEIHHHHHSLSLGLQGFHDRYPEDQMRQFVDKLHANNQQYIVIVDPGIKKQVGYRAYDEGVRDDIFIKRSDNKTDIVNKVWPGLCTFPDFTNPKCHQYWDRLVSDFLSRVPIDGLWLDMNEQSGFCDGECNGDPIIKNKFSHRNPPYVPGSQFGRNLNSKTLSSDAIYSIGSNYDLHNMYPLYQIESTSRTLQRTRNNKRAMILTRANFPSTGTLSAHWTGDNWSNWLSLRMSLSGILSMQLFGISFVGSDICGFQEDATYELCARWTQVGSLYPFSRNHNGMGRKLQEPYLFDQAFTNMARKYLYNRYSLLFHLYTLFYENSVHKGMVWRPLFFEFALDKGNDGIARIDEQFLLGSSLLCSPVVYERASSVRAYFPSGVTWYDYYSGEAVSNGSEWRVLRAPWDHLPLHIRSGSIIVKNTPALTSAQTKKNPIGLLVALSDTLDDSLGSLYLDDGDSLNTVDLGKYTLITYRSVYQGGNRNVFRLQNEILNLGYTQSSNTIDCIIVYGVKGNDCKAESGGAVLPTKIGPFNTLTVNLQVNVLSKLDVVVNCKP</sequence>
<feature type="domain" description="Glycosyl hydrolase family 31 C-terminal" evidence="10">
    <location>
        <begin position="635"/>
        <end position="724"/>
    </location>
</feature>
<dbReference type="PANTHER" id="PTHR22762:SF133">
    <property type="entry name" value="P-TYPE DOMAIN-CONTAINING PROTEIN"/>
    <property type="match status" value="1"/>
</dbReference>
<dbReference type="EMBL" id="JAOPGA020001671">
    <property type="protein sequence ID" value="KAL0490357.1"/>
    <property type="molecule type" value="Genomic_DNA"/>
</dbReference>
<keyword evidence="7" id="KW-0732">Signal</keyword>
<evidence type="ECO:0000256" key="4">
    <source>
        <dbReference type="ARBA" id="ARBA00023295"/>
    </source>
</evidence>
<evidence type="ECO:0000256" key="2">
    <source>
        <dbReference type="ARBA" id="ARBA00022801"/>
    </source>
</evidence>
<dbReference type="InterPro" id="IPR017853">
    <property type="entry name" value="GH"/>
</dbReference>
<dbReference type="Gene3D" id="2.60.40.1180">
    <property type="entry name" value="Golgi alpha-mannosidase II"/>
    <property type="match status" value="2"/>
</dbReference>
<dbReference type="SUPFAM" id="SSF51445">
    <property type="entry name" value="(Trans)glycosidases"/>
    <property type="match status" value="1"/>
</dbReference>
<dbReference type="Pfam" id="PF01055">
    <property type="entry name" value="Glyco_hydro_31_2nd"/>
    <property type="match status" value="1"/>
</dbReference>
<evidence type="ECO:0000256" key="5">
    <source>
        <dbReference type="ARBA" id="ARBA00041343"/>
    </source>
</evidence>
<gene>
    <name evidence="11" type="ORF">AKO1_015082</name>
</gene>